<dbReference type="PANTHER" id="PTHR43172:SF2">
    <property type="entry name" value="ADENYLOSUCCINATE LYASE C-TERMINAL DOMAIN-CONTAINING PROTEIN"/>
    <property type="match status" value="1"/>
</dbReference>
<feature type="domain" description="Fumarate lyase N-terminal" evidence="3">
    <location>
        <begin position="96"/>
        <end position="313"/>
    </location>
</feature>
<evidence type="ECO:0000256" key="1">
    <source>
        <dbReference type="ARBA" id="ARBA00023239"/>
    </source>
</evidence>
<dbReference type="InterPro" id="IPR000362">
    <property type="entry name" value="Fumarate_lyase_fam"/>
</dbReference>
<reference evidence="4 5" key="1">
    <citation type="submission" date="2016-09" db="EMBL/GenBank/DDBJ databases">
        <title>Complete genome sequence of microbes from the polar regions.</title>
        <authorList>
            <person name="Liao L."/>
            <person name="Chen B."/>
        </authorList>
    </citation>
    <scope>NUCLEOTIDE SEQUENCE [LARGE SCALE GENOMIC DNA]</scope>
    <source>
        <strain evidence="4 5">ZS314</strain>
    </source>
</reference>
<evidence type="ECO:0000313" key="4">
    <source>
        <dbReference type="EMBL" id="QHO68918.1"/>
    </source>
</evidence>
<protein>
    <recommendedName>
        <fullName evidence="3">Fumarate lyase N-terminal domain-containing protein</fullName>
    </recommendedName>
</protein>
<dbReference type="Gene3D" id="1.20.200.10">
    <property type="entry name" value="Fumarase/aspartase (Central domain)"/>
    <property type="match status" value="1"/>
</dbReference>
<dbReference type="OrthoDB" id="9768878at2"/>
<evidence type="ECO:0000313" key="5">
    <source>
        <dbReference type="Proteomes" id="UP000464507"/>
    </source>
</evidence>
<dbReference type="Pfam" id="PF00206">
    <property type="entry name" value="Lyase_1"/>
    <property type="match status" value="1"/>
</dbReference>
<dbReference type="SUPFAM" id="SSF48557">
    <property type="entry name" value="L-aspartase-like"/>
    <property type="match status" value="1"/>
</dbReference>
<evidence type="ECO:0000256" key="2">
    <source>
        <dbReference type="ARBA" id="ARBA00034772"/>
    </source>
</evidence>
<gene>
    <name evidence="4" type="ORF">BHD05_03970</name>
</gene>
<dbReference type="GO" id="GO:0016829">
    <property type="term" value="F:lyase activity"/>
    <property type="evidence" value="ECO:0007669"/>
    <property type="project" value="UniProtKB-KW"/>
</dbReference>
<dbReference type="AlphaFoldDB" id="A0A7L5AES1"/>
<dbReference type="KEGG" id="mant:BHD05_03970"/>
<dbReference type="Gene3D" id="1.10.275.10">
    <property type="entry name" value="Fumarase/aspartase (N-terminal domain)"/>
    <property type="match status" value="1"/>
</dbReference>
<dbReference type="RefSeq" id="WP_161885281.1">
    <property type="nucleotide sequence ID" value="NZ_CP017146.1"/>
</dbReference>
<dbReference type="InterPro" id="IPR024083">
    <property type="entry name" value="Fumarase/histidase_N"/>
</dbReference>
<name>A0A7L5AES1_9MICO</name>
<dbReference type="PANTHER" id="PTHR43172">
    <property type="entry name" value="ADENYLOSUCCINATE LYASE"/>
    <property type="match status" value="1"/>
</dbReference>
<dbReference type="EMBL" id="CP017146">
    <property type="protein sequence ID" value="QHO68918.1"/>
    <property type="molecule type" value="Genomic_DNA"/>
</dbReference>
<comment type="similarity">
    <text evidence="2">Belongs to the class-II fumarase/aspartase family.</text>
</comment>
<sequence>MPDHSLLDPLAHGTRAAELTSDAAFLQAMVDAELALTASLIDAGLVPGWMSAVCAELADASRLDLAAITAEGRAGGNPVIPLVKHLGARAEELRAGASDHLHVGATSQDILDTAAMLVGHRVCGEVLASLGTLADRLARLVGDNRDTRLAGRTLGQQASPTTLGFIAAGWLDAVLHATAALERVRGSLPAQLGGAVGTLSVLTTIAIARRQGTPPAETVDLVVSGFAGRLDLAEAPIAWHTNRLIICDLATALAAATGAAGAFALDVTVLSRTEIGELGEELAPGQGGSSAMPHKRNPVTAVLVTAAARQAPGLVATLLGSLLAEDQRPSGAWHAEWTALRTLESVAIAATTGAAHLAGRLHVDRERMQANLGLTDGLVFSEQVTTILAEALGKTAAFALVERAALEAATTTRPLQIVLSAHLAGDSPITRAIDDSLRARVWSAFTPGATDGAAGLGHTAAGIDRVLRRYRGCALSPGVTARTESVAPPTDDEGTPAT</sequence>
<dbReference type="Gene3D" id="1.10.40.30">
    <property type="entry name" value="Fumarase/aspartase (C-terminal domain)"/>
    <property type="match status" value="1"/>
</dbReference>
<dbReference type="InterPro" id="IPR008948">
    <property type="entry name" value="L-Aspartase-like"/>
</dbReference>
<organism evidence="4 5">
    <name type="scientific">Marisediminicola antarctica</name>
    <dbReference type="NCBI Taxonomy" id="674079"/>
    <lineage>
        <taxon>Bacteria</taxon>
        <taxon>Bacillati</taxon>
        <taxon>Actinomycetota</taxon>
        <taxon>Actinomycetes</taxon>
        <taxon>Micrococcales</taxon>
        <taxon>Microbacteriaceae</taxon>
        <taxon>Marisediminicola</taxon>
    </lineage>
</organism>
<dbReference type="Proteomes" id="UP000464507">
    <property type="component" value="Chromosome"/>
</dbReference>
<accession>A0A7L5AES1</accession>
<dbReference type="InterPro" id="IPR020557">
    <property type="entry name" value="Fumarate_lyase_CS"/>
</dbReference>
<keyword evidence="1" id="KW-0456">Lyase</keyword>
<keyword evidence="5" id="KW-1185">Reference proteome</keyword>
<evidence type="ECO:0000259" key="3">
    <source>
        <dbReference type="Pfam" id="PF00206"/>
    </source>
</evidence>
<dbReference type="InterPro" id="IPR022761">
    <property type="entry name" value="Fumarate_lyase_N"/>
</dbReference>
<dbReference type="PROSITE" id="PS00163">
    <property type="entry name" value="FUMARATE_LYASES"/>
    <property type="match status" value="1"/>
</dbReference>
<proteinExistence type="inferred from homology"/>
<dbReference type="PRINTS" id="PR00149">
    <property type="entry name" value="FUMRATELYASE"/>
</dbReference>